<comment type="caution">
    <text evidence="4">The sequence shown here is derived from an EMBL/GenBank/DDBJ whole genome shotgun (WGS) entry which is preliminary data.</text>
</comment>
<keyword evidence="1" id="KW-0175">Coiled coil</keyword>
<feature type="region of interest" description="Disordered" evidence="2">
    <location>
        <begin position="117"/>
        <end position="155"/>
    </location>
</feature>
<evidence type="ECO:0000256" key="1">
    <source>
        <dbReference type="SAM" id="Coils"/>
    </source>
</evidence>
<keyword evidence="3" id="KW-0472">Membrane</keyword>
<dbReference type="RefSeq" id="WP_139987529.1">
    <property type="nucleotide sequence ID" value="NZ_VENP01000064.1"/>
</dbReference>
<evidence type="ECO:0000313" key="4">
    <source>
        <dbReference type="EMBL" id="TNU73114.1"/>
    </source>
</evidence>
<name>A0A5C5B9D2_9MICO</name>
<feature type="compositionally biased region" description="Low complexity" evidence="2">
    <location>
        <begin position="117"/>
        <end position="132"/>
    </location>
</feature>
<protein>
    <submittedName>
        <fullName evidence="4">Uncharacterized protein</fullName>
    </submittedName>
</protein>
<keyword evidence="3" id="KW-0812">Transmembrane</keyword>
<evidence type="ECO:0000256" key="2">
    <source>
        <dbReference type="SAM" id="MobiDB-lite"/>
    </source>
</evidence>
<sequence length="155" mass="16835">MPWWLVWVILVVAALGVFAWIGLRLWRSVKALGREVAKAEVVLERLEARVRELDELAGEVEAIAPQIVLSPQQRTALHEVRAGVRATRRARRRFRFERAAAQWDDISGGPRADARAAAAAAAAHPASPSPAALPTTVMPATAQPAHPAHPDARKA</sequence>
<gene>
    <name evidence="4" type="ORF">FH969_13105</name>
</gene>
<organism evidence="4 5">
    <name type="scientific">Miniimonas arenae</name>
    <dbReference type="NCBI Taxonomy" id="676201"/>
    <lineage>
        <taxon>Bacteria</taxon>
        <taxon>Bacillati</taxon>
        <taxon>Actinomycetota</taxon>
        <taxon>Actinomycetes</taxon>
        <taxon>Micrococcales</taxon>
        <taxon>Beutenbergiaceae</taxon>
        <taxon>Miniimonas</taxon>
    </lineage>
</organism>
<reference evidence="4 5" key="1">
    <citation type="submission" date="2019-06" db="EMBL/GenBank/DDBJ databases">
        <title>Draft genome sequence of Miniimonas arenae KCTC 19750T isolated from sea sand.</title>
        <authorList>
            <person name="Park S.-J."/>
        </authorList>
    </citation>
    <scope>NUCLEOTIDE SEQUENCE [LARGE SCALE GENOMIC DNA]</scope>
    <source>
        <strain evidence="4 5">KCTC 19750</strain>
    </source>
</reference>
<keyword evidence="5" id="KW-1185">Reference proteome</keyword>
<dbReference type="EMBL" id="VENP01000064">
    <property type="protein sequence ID" value="TNU73114.1"/>
    <property type="molecule type" value="Genomic_DNA"/>
</dbReference>
<evidence type="ECO:0000313" key="5">
    <source>
        <dbReference type="Proteomes" id="UP000313849"/>
    </source>
</evidence>
<dbReference type="AlphaFoldDB" id="A0A5C5B9D2"/>
<keyword evidence="3" id="KW-1133">Transmembrane helix</keyword>
<proteinExistence type="predicted"/>
<feature type="coiled-coil region" evidence="1">
    <location>
        <begin position="29"/>
        <end position="63"/>
    </location>
</feature>
<dbReference type="OrthoDB" id="4828043at2"/>
<accession>A0A5C5B9D2</accession>
<feature type="transmembrane region" description="Helical" evidence="3">
    <location>
        <begin position="6"/>
        <end position="26"/>
    </location>
</feature>
<dbReference type="Proteomes" id="UP000313849">
    <property type="component" value="Unassembled WGS sequence"/>
</dbReference>
<evidence type="ECO:0000256" key="3">
    <source>
        <dbReference type="SAM" id="Phobius"/>
    </source>
</evidence>